<dbReference type="InterPro" id="IPR053925">
    <property type="entry name" value="RecX_HTH_3rd"/>
</dbReference>
<evidence type="ECO:0000256" key="3">
    <source>
        <dbReference type="ARBA" id="ARBA00018111"/>
    </source>
</evidence>
<comment type="similarity">
    <text evidence="2">Belongs to the RecX family.</text>
</comment>
<reference evidence="7 8" key="1">
    <citation type="submission" date="2015-09" db="EMBL/GenBank/DDBJ databases">
        <title>Genome sequence of the marine flavobacterium Croceitalea dokdonensis DOKDO 023 that contains proton- and sodium-pumping rhodopsins.</title>
        <authorList>
            <person name="Kwon S.-K."/>
            <person name="Lee H.K."/>
            <person name="Kwak M.-J."/>
            <person name="Kim J.F."/>
        </authorList>
    </citation>
    <scope>NUCLEOTIDE SEQUENCE [LARGE SCALE GENOMIC DNA]</scope>
    <source>
        <strain evidence="7 8">DOKDO 023</strain>
    </source>
</reference>
<keyword evidence="4" id="KW-0963">Cytoplasm</keyword>
<feature type="domain" description="RecX third three-helical" evidence="6">
    <location>
        <begin position="108"/>
        <end position="153"/>
    </location>
</feature>
<dbReference type="InterPro" id="IPR053924">
    <property type="entry name" value="RecX_HTH_2nd"/>
</dbReference>
<dbReference type="Proteomes" id="UP000050280">
    <property type="component" value="Unassembled WGS sequence"/>
</dbReference>
<dbReference type="InterPro" id="IPR036388">
    <property type="entry name" value="WH-like_DNA-bd_sf"/>
</dbReference>
<dbReference type="Pfam" id="PF21981">
    <property type="entry name" value="RecX_HTH3"/>
    <property type="match status" value="1"/>
</dbReference>
<sequence>MLYDKKIKSYTLSEALKKLEGYCAYQDRCHKDVREKLMEMRMIPQAIDQIVDHLIRENFLNEERFSKNFARGKFRIKKWGRNRITLELKKRQISRFNIAAALKEINDDDYLNTLDELAQKRLKQITETHLQKRKKKLADYLLYRGWESHLVYAKINELIN</sequence>
<dbReference type="Pfam" id="PF02631">
    <property type="entry name" value="RecX_HTH2"/>
    <property type="match status" value="1"/>
</dbReference>
<keyword evidence="8" id="KW-1185">Reference proteome</keyword>
<gene>
    <name evidence="7" type="ORF">I595_1303</name>
</gene>
<comment type="caution">
    <text evidence="7">The sequence shown here is derived from an EMBL/GenBank/DDBJ whole genome shotgun (WGS) entry which is preliminary data.</text>
</comment>
<dbReference type="EMBL" id="LDJX01000002">
    <property type="protein sequence ID" value="KPM32876.1"/>
    <property type="molecule type" value="Genomic_DNA"/>
</dbReference>
<evidence type="ECO:0000256" key="4">
    <source>
        <dbReference type="ARBA" id="ARBA00022490"/>
    </source>
</evidence>
<feature type="domain" description="RecX second three-helical" evidence="5">
    <location>
        <begin position="61"/>
        <end position="102"/>
    </location>
</feature>
<dbReference type="GO" id="GO:0005737">
    <property type="term" value="C:cytoplasm"/>
    <property type="evidence" value="ECO:0007669"/>
    <property type="project" value="UniProtKB-SubCell"/>
</dbReference>
<dbReference type="GO" id="GO:0006282">
    <property type="term" value="P:regulation of DNA repair"/>
    <property type="evidence" value="ECO:0007669"/>
    <property type="project" value="InterPro"/>
</dbReference>
<evidence type="ECO:0000313" key="7">
    <source>
        <dbReference type="EMBL" id="KPM32876.1"/>
    </source>
</evidence>
<dbReference type="AlphaFoldDB" id="A0A0N8H4B1"/>
<name>A0A0N8H4B1_9FLAO</name>
<dbReference type="Gene3D" id="1.10.10.10">
    <property type="entry name" value="Winged helix-like DNA-binding domain superfamily/Winged helix DNA-binding domain"/>
    <property type="match status" value="2"/>
</dbReference>
<dbReference type="InterPro" id="IPR003783">
    <property type="entry name" value="Regulatory_RecX"/>
</dbReference>
<dbReference type="PANTHER" id="PTHR33602:SF1">
    <property type="entry name" value="REGULATORY PROTEIN RECX FAMILY PROTEIN"/>
    <property type="match status" value="1"/>
</dbReference>
<evidence type="ECO:0000256" key="1">
    <source>
        <dbReference type="ARBA" id="ARBA00004496"/>
    </source>
</evidence>
<evidence type="ECO:0000259" key="6">
    <source>
        <dbReference type="Pfam" id="PF21981"/>
    </source>
</evidence>
<dbReference type="RefSeq" id="WP_245628233.1">
    <property type="nucleotide sequence ID" value="NZ_LDJX01000002.1"/>
</dbReference>
<evidence type="ECO:0000313" key="8">
    <source>
        <dbReference type="Proteomes" id="UP000050280"/>
    </source>
</evidence>
<accession>A0A0N8H4B1</accession>
<protein>
    <recommendedName>
        <fullName evidence="3">Regulatory protein RecX</fullName>
    </recommendedName>
</protein>
<dbReference type="PANTHER" id="PTHR33602">
    <property type="entry name" value="REGULATORY PROTEIN RECX FAMILY PROTEIN"/>
    <property type="match status" value="1"/>
</dbReference>
<organism evidence="7 8">
    <name type="scientific">Croceitalea dokdonensis DOKDO 023</name>
    <dbReference type="NCBI Taxonomy" id="1300341"/>
    <lineage>
        <taxon>Bacteria</taxon>
        <taxon>Pseudomonadati</taxon>
        <taxon>Bacteroidota</taxon>
        <taxon>Flavobacteriia</taxon>
        <taxon>Flavobacteriales</taxon>
        <taxon>Flavobacteriaceae</taxon>
        <taxon>Croceitalea</taxon>
    </lineage>
</organism>
<dbReference type="PATRIC" id="fig|1300341.3.peg.1500"/>
<evidence type="ECO:0000259" key="5">
    <source>
        <dbReference type="Pfam" id="PF02631"/>
    </source>
</evidence>
<evidence type="ECO:0000256" key="2">
    <source>
        <dbReference type="ARBA" id="ARBA00009695"/>
    </source>
</evidence>
<comment type="subcellular location">
    <subcellularLocation>
        <location evidence="1">Cytoplasm</location>
    </subcellularLocation>
</comment>
<proteinExistence type="inferred from homology"/>
<dbReference type="STRING" id="1300341.I595_1303"/>